<name>A0ABV7FS60_9ALTE</name>
<evidence type="ECO:0000313" key="1">
    <source>
        <dbReference type="EMBL" id="MFC3121540.1"/>
    </source>
</evidence>
<dbReference type="RefSeq" id="WP_376919679.1">
    <property type="nucleotide sequence ID" value="NZ_JBHRSW010000014.1"/>
</dbReference>
<sequence>MSSLSLDKLMAIKLASLKEADQSWLLAQICSSKRGRLERHLKEAKKFVSLTNEVKVEPNSDDKLLPRPEKFSSALNNWFNSMEKDQHGFSAKAIERIRGIELEVINNG</sequence>
<gene>
    <name evidence="1" type="ORF">ACFOHL_07890</name>
</gene>
<dbReference type="Proteomes" id="UP001595478">
    <property type="component" value="Unassembled WGS sequence"/>
</dbReference>
<organism evidence="1 2">
    <name type="scientific">Agaribacter flavus</name>
    <dbReference type="NCBI Taxonomy" id="1902781"/>
    <lineage>
        <taxon>Bacteria</taxon>
        <taxon>Pseudomonadati</taxon>
        <taxon>Pseudomonadota</taxon>
        <taxon>Gammaproteobacteria</taxon>
        <taxon>Alteromonadales</taxon>
        <taxon>Alteromonadaceae</taxon>
        <taxon>Agaribacter</taxon>
    </lineage>
</organism>
<reference evidence="2" key="1">
    <citation type="journal article" date="2019" name="Int. J. Syst. Evol. Microbiol.">
        <title>The Global Catalogue of Microorganisms (GCM) 10K type strain sequencing project: providing services to taxonomists for standard genome sequencing and annotation.</title>
        <authorList>
            <consortium name="The Broad Institute Genomics Platform"/>
            <consortium name="The Broad Institute Genome Sequencing Center for Infectious Disease"/>
            <person name="Wu L."/>
            <person name="Ma J."/>
        </authorList>
    </citation>
    <scope>NUCLEOTIDE SEQUENCE [LARGE SCALE GENOMIC DNA]</scope>
    <source>
        <strain evidence="2">KCTC 52473</strain>
    </source>
</reference>
<evidence type="ECO:0000313" key="2">
    <source>
        <dbReference type="Proteomes" id="UP001595478"/>
    </source>
</evidence>
<keyword evidence="2" id="KW-1185">Reference proteome</keyword>
<proteinExistence type="predicted"/>
<dbReference type="EMBL" id="JBHRSW010000014">
    <property type="protein sequence ID" value="MFC3121540.1"/>
    <property type="molecule type" value="Genomic_DNA"/>
</dbReference>
<comment type="caution">
    <text evidence="1">The sequence shown here is derived from an EMBL/GenBank/DDBJ whole genome shotgun (WGS) entry which is preliminary data.</text>
</comment>
<accession>A0ABV7FS60</accession>
<protein>
    <submittedName>
        <fullName evidence="1">Uncharacterized protein</fullName>
    </submittedName>
</protein>